<dbReference type="InterPro" id="IPR001626">
    <property type="entry name" value="ABC_TroCD"/>
</dbReference>
<keyword evidence="3 6" id="KW-0812">Transmembrane</keyword>
<dbReference type="Proteomes" id="UP000654345">
    <property type="component" value="Unassembled WGS sequence"/>
</dbReference>
<dbReference type="RefSeq" id="WP_201376820.1">
    <property type="nucleotide sequence ID" value="NZ_BNJG01000006.1"/>
</dbReference>
<dbReference type="Gene3D" id="1.10.3470.10">
    <property type="entry name" value="ABC transporter involved in vitamin B12 uptake, BtuC"/>
    <property type="match status" value="1"/>
</dbReference>
<protein>
    <submittedName>
        <fullName evidence="8">ABC transporter permease</fullName>
    </submittedName>
</protein>
<reference evidence="8 9" key="1">
    <citation type="journal article" date="2021" name="Int. J. Syst. Evol. Microbiol.">
        <title>Reticulibacter mediterranei gen. nov., sp. nov., within the new family Reticulibacteraceae fam. nov., and Ktedonospora formicarum gen. nov., sp. nov., Ktedonobacter robiniae sp. nov., Dictyobacter formicarum sp. nov. and Dictyobacter arantiisoli sp. nov., belonging to the class Ktedonobacteria.</title>
        <authorList>
            <person name="Yabe S."/>
            <person name="Zheng Y."/>
            <person name="Wang C.M."/>
            <person name="Sakai Y."/>
            <person name="Abe K."/>
            <person name="Yokota A."/>
            <person name="Donadio S."/>
            <person name="Cavaletti L."/>
            <person name="Monciardini P."/>
        </authorList>
    </citation>
    <scope>NUCLEOTIDE SEQUENCE [LARGE SCALE GENOMIC DNA]</scope>
    <source>
        <strain evidence="8 9">SOSP1-30</strain>
    </source>
</reference>
<keyword evidence="5 7" id="KW-0472">Membrane</keyword>
<evidence type="ECO:0000256" key="7">
    <source>
        <dbReference type="SAM" id="Phobius"/>
    </source>
</evidence>
<dbReference type="Pfam" id="PF00950">
    <property type="entry name" value="ABC-3"/>
    <property type="match status" value="1"/>
</dbReference>
<feature type="transmembrane region" description="Helical" evidence="7">
    <location>
        <begin position="71"/>
        <end position="95"/>
    </location>
</feature>
<feature type="transmembrane region" description="Helical" evidence="7">
    <location>
        <begin position="239"/>
        <end position="260"/>
    </location>
</feature>
<feature type="transmembrane region" description="Helical" evidence="7">
    <location>
        <begin position="32"/>
        <end position="51"/>
    </location>
</feature>
<evidence type="ECO:0000256" key="1">
    <source>
        <dbReference type="ARBA" id="ARBA00004141"/>
    </source>
</evidence>
<evidence type="ECO:0000256" key="5">
    <source>
        <dbReference type="ARBA" id="ARBA00023136"/>
    </source>
</evidence>
<feature type="transmembrane region" description="Helical" evidence="7">
    <location>
        <begin position="107"/>
        <end position="127"/>
    </location>
</feature>
<dbReference type="InterPro" id="IPR037294">
    <property type="entry name" value="ABC_BtuC-like"/>
</dbReference>
<feature type="transmembrane region" description="Helical" evidence="7">
    <location>
        <begin position="266"/>
        <end position="288"/>
    </location>
</feature>
<dbReference type="SUPFAM" id="SSF81345">
    <property type="entry name" value="ABC transporter involved in vitamin B12 uptake, BtuC"/>
    <property type="match status" value="1"/>
</dbReference>
<keyword evidence="6" id="KW-0813">Transport</keyword>
<sequence>MNVITATALPPFTLNLWQDLQVMLSYDFMRQALLAGTLLSIVAGLVGYFVVLRHQAFAGESLSDVAFTGALGGAALGINPFLSLMITTVVVALAMGGFGERLRARDVAIGTVLAWVLGLGVFFLSLFTAHVSGTGTGFSGVTVLFGNILGVSADQLRTIALVSGGVIVVLLLLARPLLFASLDPDVAAAHGVPVRALGLGFMVLLAITVSEATLAVGALLVFALLLLPAAIAYQVVSRPFAALGFAAVLAIAFTWIGIAIGFYTGYPSSVCISLLAFVSYIAVVGGSGRMVKIARTKKEISHA</sequence>
<comment type="caution">
    <text evidence="8">The sequence shown here is derived from an EMBL/GenBank/DDBJ whole genome shotgun (WGS) entry which is preliminary data.</text>
</comment>
<evidence type="ECO:0000256" key="4">
    <source>
        <dbReference type="ARBA" id="ARBA00022989"/>
    </source>
</evidence>
<organism evidence="8 9">
    <name type="scientific">Ktedonobacter robiniae</name>
    <dbReference type="NCBI Taxonomy" id="2778365"/>
    <lineage>
        <taxon>Bacteria</taxon>
        <taxon>Bacillati</taxon>
        <taxon>Chloroflexota</taxon>
        <taxon>Ktedonobacteria</taxon>
        <taxon>Ktedonobacterales</taxon>
        <taxon>Ktedonobacteraceae</taxon>
        <taxon>Ktedonobacter</taxon>
    </lineage>
</organism>
<name>A0ABQ3V8B9_9CHLR</name>
<evidence type="ECO:0000256" key="2">
    <source>
        <dbReference type="ARBA" id="ARBA00008034"/>
    </source>
</evidence>
<keyword evidence="4 7" id="KW-1133">Transmembrane helix</keyword>
<dbReference type="PANTHER" id="PTHR30477:SF0">
    <property type="entry name" value="METAL TRANSPORT SYSTEM MEMBRANE PROTEIN TM_0125-RELATED"/>
    <property type="match status" value="1"/>
</dbReference>
<gene>
    <name evidence="8" type="ORF">KSB_92670</name>
</gene>
<feature type="transmembrane region" description="Helical" evidence="7">
    <location>
        <begin position="158"/>
        <end position="179"/>
    </location>
</feature>
<dbReference type="PANTHER" id="PTHR30477">
    <property type="entry name" value="ABC-TRANSPORTER METAL-BINDING PROTEIN"/>
    <property type="match status" value="1"/>
</dbReference>
<keyword evidence="9" id="KW-1185">Reference proteome</keyword>
<accession>A0ABQ3V8B9</accession>
<evidence type="ECO:0000313" key="8">
    <source>
        <dbReference type="EMBL" id="GHO60792.1"/>
    </source>
</evidence>
<feature type="transmembrane region" description="Helical" evidence="7">
    <location>
        <begin position="199"/>
        <end position="227"/>
    </location>
</feature>
<comment type="similarity">
    <text evidence="2 6">Belongs to the ABC-3 integral membrane protein family.</text>
</comment>
<proteinExistence type="inferred from homology"/>
<comment type="subcellular location">
    <subcellularLocation>
        <location evidence="6">Cell membrane</location>
        <topology evidence="6">Multi-pass membrane protein</topology>
    </subcellularLocation>
    <subcellularLocation>
        <location evidence="1">Membrane</location>
        <topology evidence="1">Multi-pass membrane protein</topology>
    </subcellularLocation>
</comment>
<evidence type="ECO:0000313" key="9">
    <source>
        <dbReference type="Proteomes" id="UP000654345"/>
    </source>
</evidence>
<dbReference type="EMBL" id="BNJG01000006">
    <property type="protein sequence ID" value="GHO60792.1"/>
    <property type="molecule type" value="Genomic_DNA"/>
</dbReference>
<feature type="transmembrane region" description="Helical" evidence="7">
    <location>
        <begin position="133"/>
        <end position="151"/>
    </location>
</feature>
<evidence type="ECO:0000256" key="6">
    <source>
        <dbReference type="RuleBase" id="RU003943"/>
    </source>
</evidence>
<evidence type="ECO:0000256" key="3">
    <source>
        <dbReference type="ARBA" id="ARBA00022692"/>
    </source>
</evidence>